<feature type="compositionally biased region" description="Basic and acidic residues" evidence="1">
    <location>
        <begin position="36"/>
        <end position="49"/>
    </location>
</feature>
<feature type="region of interest" description="Disordered" evidence="1">
    <location>
        <begin position="223"/>
        <end position="245"/>
    </location>
</feature>
<dbReference type="RefSeq" id="XP_065961376.1">
    <property type="nucleotide sequence ID" value="XM_066108191.1"/>
</dbReference>
<comment type="caution">
    <text evidence="2">The sequence shown here is derived from an EMBL/GenBank/DDBJ whole genome shotgun (WGS) entry which is preliminary data.</text>
</comment>
<organism evidence="2 3">
    <name type="scientific">Pyrenophora tritici-repentis</name>
    <dbReference type="NCBI Taxonomy" id="45151"/>
    <lineage>
        <taxon>Eukaryota</taxon>
        <taxon>Fungi</taxon>
        <taxon>Dikarya</taxon>
        <taxon>Ascomycota</taxon>
        <taxon>Pezizomycotina</taxon>
        <taxon>Dothideomycetes</taxon>
        <taxon>Pleosporomycetidae</taxon>
        <taxon>Pleosporales</taxon>
        <taxon>Pleosporineae</taxon>
        <taxon>Pleosporaceae</taxon>
        <taxon>Pyrenophora</taxon>
    </lineage>
</organism>
<dbReference type="KEGG" id="ptrr:6342902"/>
<feature type="region of interest" description="Disordered" evidence="1">
    <location>
        <begin position="25"/>
        <end position="70"/>
    </location>
</feature>
<dbReference type="AlphaFoldDB" id="A0A317B5H9"/>
<proteinExistence type="predicted"/>
<reference evidence="2 3" key="1">
    <citation type="journal article" date="2018" name="BMC Genomics">
        <title>Comparative genomics of the wheat fungal pathogen Pyrenophora tritici-repentis reveals chromosomal variations and genome plasticity.</title>
        <authorList>
            <person name="Moolhuijzen P."/>
            <person name="See P.T."/>
            <person name="Hane J.K."/>
            <person name="Shi G."/>
            <person name="Liu Z."/>
            <person name="Oliver R.P."/>
            <person name="Moffat C.S."/>
        </authorList>
    </citation>
    <scope>NUCLEOTIDE SEQUENCE [LARGE SCALE GENOMIC DNA]</scope>
    <source>
        <strain evidence="2">M4</strain>
    </source>
</reference>
<evidence type="ECO:0000313" key="2">
    <source>
        <dbReference type="EMBL" id="KAF7569171.1"/>
    </source>
</evidence>
<name>A0A317B5H9_9PLEO</name>
<gene>
    <name evidence="2" type="ORF">PtrM4_115860</name>
</gene>
<sequence length="359" mass="40768">MTSSITLSSLSIAKIIARVHASWTKSSTTLGKRKRHEDDTTASEDKEQASLETKNLSDEPPSPVPPVLCGHPTHPAYRDRYIKSNCPMCLVETAMSSLKTNQDIAFANGGSLAWKLATHGTDDYKTYRMTMSGRIHCDTTDFSYRHRKRLLANLVIELEALSEMELAWEEKQGPSDRDIRFENVRLRKLYSATSALHEYYDNADGGFMGRMERAGAICDRKRRHGSSSTVATEPDQQNDFQPKRKRRCKNVGVRFENAVSVRTEADVEALSRNAILQPYRSTGITHLTLTTENLKTHDILDLLPGLIEKPRPFRQVIPLKTHDGAPQKLKRRFRVGHQPGKWTMRAGWEFVDTSGWRTR</sequence>
<protein>
    <submittedName>
        <fullName evidence="2">Uncharacterized protein</fullName>
    </submittedName>
</protein>
<evidence type="ECO:0000256" key="1">
    <source>
        <dbReference type="SAM" id="MobiDB-lite"/>
    </source>
</evidence>
<evidence type="ECO:0000313" key="3">
    <source>
        <dbReference type="Proteomes" id="UP000245464"/>
    </source>
</evidence>
<dbReference type="GeneID" id="6342902"/>
<dbReference type="EMBL" id="NQIK02000006">
    <property type="protein sequence ID" value="KAF7569171.1"/>
    <property type="molecule type" value="Genomic_DNA"/>
</dbReference>
<dbReference type="Proteomes" id="UP000245464">
    <property type="component" value="Chromosome 6"/>
</dbReference>
<accession>A0A317B5H9</accession>
<feature type="compositionally biased region" description="Polar residues" evidence="1">
    <location>
        <begin position="226"/>
        <end position="240"/>
    </location>
</feature>